<evidence type="ECO:0000259" key="2">
    <source>
        <dbReference type="Pfam" id="PF03372"/>
    </source>
</evidence>
<dbReference type="Gene3D" id="3.40.720.10">
    <property type="entry name" value="Alkaline Phosphatase, subunit A"/>
    <property type="match status" value="2"/>
</dbReference>
<dbReference type="AlphaFoldDB" id="A0A8S0WKQ1"/>
<evidence type="ECO:0000313" key="3">
    <source>
        <dbReference type="EMBL" id="CAA9892130.1"/>
    </source>
</evidence>
<dbReference type="EMBL" id="CADCXN010000091">
    <property type="protein sequence ID" value="CAA9892130.1"/>
    <property type="molecule type" value="Genomic_DNA"/>
</dbReference>
<dbReference type="PANTHER" id="PTHR14859:SF15">
    <property type="entry name" value="ENDONUCLEASE_EXONUCLEASE_PHOSPHATASE DOMAIN-CONTAINING PROTEIN"/>
    <property type="match status" value="1"/>
</dbReference>
<gene>
    <name evidence="3" type="ORF">METHB2_60022</name>
</gene>
<evidence type="ECO:0000313" key="4">
    <source>
        <dbReference type="Proteomes" id="UP000494216"/>
    </source>
</evidence>
<dbReference type="Pfam" id="PF03372">
    <property type="entry name" value="Exo_endo_phos"/>
    <property type="match status" value="1"/>
</dbReference>
<dbReference type="SUPFAM" id="SSF56219">
    <property type="entry name" value="DNase I-like"/>
    <property type="match status" value="1"/>
</dbReference>
<dbReference type="GO" id="GO:0003824">
    <property type="term" value="F:catalytic activity"/>
    <property type="evidence" value="ECO:0007669"/>
    <property type="project" value="InterPro"/>
</dbReference>
<dbReference type="PANTHER" id="PTHR14859">
    <property type="entry name" value="CALCOFLUOR WHITE HYPERSENSITIVE PROTEIN PRECURSOR"/>
    <property type="match status" value="1"/>
</dbReference>
<reference evidence="3 4" key="1">
    <citation type="submission" date="2020-02" db="EMBL/GenBank/DDBJ databases">
        <authorList>
            <person name="Hogendoorn C."/>
        </authorList>
    </citation>
    <scope>NUCLEOTIDE SEQUENCE [LARGE SCALE GENOMIC DNA]</scope>
    <source>
        <strain evidence="3">METHB21</strain>
    </source>
</reference>
<dbReference type="GO" id="GO:0016020">
    <property type="term" value="C:membrane"/>
    <property type="evidence" value="ECO:0007669"/>
    <property type="project" value="GOC"/>
</dbReference>
<evidence type="ECO:0000256" key="1">
    <source>
        <dbReference type="SAM" id="MobiDB-lite"/>
    </source>
</evidence>
<dbReference type="Pfam" id="PF01663">
    <property type="entry name" value="Phosphodiest"/>
    <property type="match status" value="1"/>
</dbReference>
<name>A0A8S0WKQ1_9GAMM</name>
<dbReference type="Gene3D" id="3.60.10.10">
    <property type="entry name" value="Endonuclease/exonuclease/phosphatase"/>
    <property type="match status" value="1"/>
</dbReference>
<feature type="region of interest" description="Disordered" evidence="1">
    <location>
        <begin position="805"/>
        <end position="824"/>
    </location>
</feature>
<keyword evidence="4" id="KW-1185">Reference proteome</keyword>
<feature type="domain" description="Endonuclease/exonuclease/phosphatase" evidence="2">
    <location>
        <begin position="562"/>
        <end position="790"/>
    </location>
</feature>
<dbReference type="InterPro" id="IPR005135">
    <property type="entry name" value="Endo/exonuclease/phosphatase"/>
</dbReference>
<sequence length="824" mass="91426">MIGRIEAFIRKLRRGLSRSEWLARLLRLPRSAGPATEPGLVLIQIDGLAHSQLSHGLKQGGMPFLQRLIKRERYRLHPQYAGIPSTTAAVQAELFYGIKAAVPGFNFMERASGKLVRMFEPEITALVESKLEKYGAEPLLKGGSAYVDNYTGGAAEAHFCPNALGWGPSLRESSPLVFVLLIISNAHSFVRTAALLVLETMLALVDCIRGLIDGHDLIAELKFVPTRVVIAILLRELAVIGVKIDIARGLPIIHLNFLGYDEQAHRRGPSSEFAHWTLKGIDDAIARIWRAAQRSAHRHYDVWIYSDHGQQYALPYHQVHGRSLAEAVAELCTRQLNEPVTVQSNGPWGIQLHRVQFLGGKKIQRLLPVRNNSQAEVESPQLTVAALGPVAMIYRNGELASKTRAELARDLVEDAGIPLVLIKDAPNRARAWTEAGEFMLPEDSIQILGADHPFLEEASQDLIKLCHHPEAGEFIACGWRADGPAYTFAIEHGAHGGISPEETTAFALLPNDAPLPLPTRQRGYLRTADLRQAALHLLGRTESRMAQVRQWQGSVGEVLRIMTYNVHSCIGMDGQPSPERIARVIACHRPDVVALQELDVGRARTGGIDQVRRIAASLEMNFHFHPARYIGEGRYGNAVLSRLPMRLIKAAALPRLSKRPELESRGALWVEIEFNGMEIQVINTHLGLSPRERQMQVQALLGAAWLQHPSCRSPAVLCGDFNARPSSAICRQLRQRLQDAQLELSRYRPRSTFFGRFPTARLDYIFIDSGIEVLNVEVPRAELSRLASDHLPLIVEMRIPARTHLSRSDRVNTPESAGLAKGNG</sequence>
<proteinExistence type="predicted"/>
<accession>A0A8S0WKQ1</accession>
<comment type="caution">
    <text evidence="3">The sequence shown here is derived from an EMBL/GenBank/DDBJ whole genome shotgun (WGS) entry which is preliminary data.</text>
</comment>
<protein>
    <submittedName>
        <fullName evidence="3">Oxidoreductase</fullName>
    </submittedName>
</protein>
<dbReference type="InterPro" id="IPR036691">
    <property type="entry name" value="Endo/exonu/phosph_ase_sf"/>
</dbReference>
<dbReference type="InterPro" id="IPR051916">
    <property type="entry name" value="GPI-anchor_lipid_remodeler"/>
</dbReference>
<dbReference type="Proteomes" id="UP000494216">
    <property type="component" value="Unassembled WGS sequence"/>
</dbReference>
<dbReference type="InterPro" id="IPR017850">
    <property type="entry name" value="Alkaline_phosphatase_core_sf"/>
</dbReference>
<dbReference type="InterPro" id="IPR002591">
    <property type="entry name" value="Phosphodiest/P_Trfase"/>
</dbReference>
<dbReference type="SUPFAM" id="SSF53649">
    <property type="entry name" value="Alkaline phosphatase-like"/>
    <property type="match status" value="1"/>
</dbReference>
<organism evidence="3 4">
    <name type="scientific">Candidatus Methylobacter favarea</name>
    <dbReference type="NCBI Taxonomy" id="2707345"/>
    <lineage>
        <taxon>Bacteria</taxon>
        <taxon>Pseudomonadati</taxon>
        <taxon>Pseudomonadota</taxon>
        <taxon>Gammaproteobacteria</taxon>
        <taxon>Methylococcales</taxon>
        <taxon>Methylococcaceae</taxon>
        <taxon>Methylobacter</taxon>
    </lineage>
</organism>
<dbReference type="GO" id="GO:0006506">
    <property type="term" value="P:GPI anchor biosynthetic process"/>
    <property type="evidence" value="ECO:0007669"/>
    <property type="project" value="TreeGrafter"/>
</dbReference>